<keyword evidence="2" id="KW-1185">Reference proteome</keyword>
<gene>
    <name evidence="1" type="ordered locus">RALTA_A0961</name>
</gene>
<protein>
    <recommendedName>
        <fullName evidence="3">Hemolysin</fullName>
    </recommendedName>
</protein>
<dbReference type="Pfam" id="PF03891">
    <property type="entry name" value="DUF333"/>
    <property type="match status" value="1"/>
</dbReference>
<proteinExistence type="predicted"/>
<accession>B3R3P5</accession>
<reference evidence="1 2" key="1">
    <citation type="journal article" date="2008" name="Genome Res.">
        <title>Genome sequence of the beta-rhizobium Cupriavidus taiwanensis and comparative genomics of rhizobia.</title>
        <authorList>
            <person name="Amadou C."/>
            <person name="Pascal G."/>
            <person name="Mangenot S."/>
            <person name="Glew M."/>
            <person name="Bontemps C."/>
            <person name="Capela D."/>
            <person name="Carrere S."/>
            <person name="Cruveiller S."/>
            <person name="Dossat C."/>
            <person name="Lajus A."/>
            <person name="Marchetti M."/>
            <person name="Poinsot V."/>
            <person name="Rouy Z."/>
            <person name="Servin B."/>
            <person name="Saad M."/>
            <person name="Schenowitz C."/>
            <person name="Barbe V."/>
            <person name="Batut J."/>
            <person name="Medigue C."/>
            <person name="Masson-Boivin C."/>
        </authorList>
    </citation>
    <scope>NUCLEOTIDE SEQUENCE [LARGE SCALE GENOMIC DNA]</scope>
    <source>
        <strain evidence="2">DSM 17343 / BCRC 17206 / CCUG 44338 / CIP 107171 / LMG 19424 / R1</strain>
    </source>
</reference>
<dbReference type="KEGG" id="cti:RALTA_A0961"/>
<name>B3R3P5_CUPTR</name>
<sequence>MANPASVNCAQRGGKLQIVSTPAGQTGICTFPSGKQCEEWALMRGECTPG</sequence>
<evidence type="ECO:0000313" key="1">
    <source>
        <dbReference type="EMBL" id="CAQ68928.1"/>
    </source>
</evidence>
<dbReference type="Proteomes" id="UP000001692">
    <property type="component" value="Chromosome 1"/>
</dbReference>
<dbReference type="EMBL" id="CU633749">
    <property type="protein sequence ID" value="CAQ68928.1"/>
    <property type="molecule type" value="Genomic_DNA"/>
</dbReference>
<dbReference type="eggNOG" id="COG3042">
    <property type="taxonomic scope" value="Bacteria"/>
</dbReference>
<dbReference type="PANTHER" id="PTHR38008:SF2">
    <property type="entry name" value="HEMOLYSIN"/>
    <property type="match status" value="1"/>
</dbReference>
<evidence type="ECO:0008006" key="3">
    <source>
        <dbReference type="Google" id="ProtNLM"/>
    </source>
</evidence>
<dbReference type="HOGENOM" id="CLU_2957440_0_0_4"/>
<dbReference type="InterPro" id="IPR005590">
    <property type="entry name" value="DUF333"/>
</dbReference>
<dbReference type="AlphaFoldDB" id="B3R3P5"/>
<organism evidence="1 2">
    <name type="scientific">Cupriavidus taiwanensis (strain DSM 17343 / BCRC 17206 / CCUG 44338 / CIP 107171 / LMG 19424 / R1)</name>
    <name type="common">Ralstonia taiwanensis (strain LMG 19424)</name>
    <dbReference type="NCBI Taxonomy" id="977880"/>
    <lineage>
        <taxon>Bacteria</taxon>
        <taxon>Pseudomonadati</taxon>
        <taxon>Pseudomonadota</taxon>
        <taxon>Betaproteobacteria</taxon>
        <taxon>Burkholderiales</taxon>
        <taxon>Burkholderiaceae</taxon>
        <taxon>Cupriavidus</taxon>
    </lineage>
</organism>
<evidence type="ECO:0000313" key="2">
    <source>
        <dbReference type="Proteomes" id="UP000001692"/>
    </source>
</evidence>
<dbReference type="PANTHER" id="PTHR38008">
    <property type="entry name" value="HEMOLYSIN-RELATED"/>
    <property type="match status" value="1"/>
</dbReference>